<dbReference type="EMBL" id="KN824285">
    <property type="protein sequence ID" value="KIM30336.1"/>
    <property type="molecule type" value="Genomic_DNA"/>
</dbReference>
<sequence length="184" mass="21506">MLCVQLIYRPEMCPSLREIDFGNYVEWDLLFIMLRQRNLGRKDVSRIEKVSVPFVPFELHPALLDLLLGRERQDGPSNMVLSLEETRELICDPSIPGCVECLRNMRPGCGGVARPRQPDDPEEGLLHPFDMKLDNFFGRIPSVDAWMVERRRLVGKWKASFKTFQSRYHRPTLCLFRVPEYILL</sequence>
<proteinExistence type="predicted"/>
<dbReference type="HOGENOM" id="CLU_1469080_0_0_1"/>
<evidence type="ECO:0000313" key="1">
    <source>
        <dbReference type="EMBL" id="KIM30336.1"/>
    </source>
</evidence>
<name>A0A0C3BFS5_SERVB</name>
<evidence type="ECO:0000313" key="2">
    <source>
        <dbReference type="Proteomes" id="UP000054097"/>
    </source>
</evidence>
<gene>
    <name evidence="1" type="ORF">M408DRAFT_296976</name>
</gene>
<organism evidence="1 2">
    <name type="scientific">Serendipita vermifera MAFF 305830</name>
    <dbReference type="NCBI Taxonomy" id="933852"/>
    <lineage>
        <taxon>Eukaryota</taxon>
        <taxon>Fungi</taxon>
        <taxon>Dikarya</taxon>
        <taxon>Basidiomycota</taxon>
        <taxon>Agaricomycotina</taxon>
        <taxon>Agaricomycetes</taxon>
        <taxon>Sebacinales</taxon>
        <taxon>Serendipitaceae</taxon>
        <taxon>Serendipita</taxon>
    </lineage>
</organism>
<reference evidence="1 2" key="1">
    <citation type="submission" date="2014-04" db="EMBL/GenBank/DDBJ databases">
        <authorList>
            <consortium name="DOE Joint Genome Institute"/>
            <person name="Kuo A."/>
            <person name="Zuccaro A."/>
            <person name="Kohler A."/>
            <person name="Nagy L.G."/>
            <person name="Floudas D."/>
            <person name="Copeland A."/>
            <person name="Barry K.W."/>
            <person name="Cichocki N."/>
            <person name="Veneault-Fourrey C."/>
            <person name="LaButti K."/>
            <person name="Lindquist E.A."/>
            <person name="Lipzen A."/>
            <person name="Lundell T."/>
            <person name="Morin E."/>
            <person name="Murat C."/>
            <person name="Sun H."/>
            <person name="Tunlid A."/>
            <person name="Henrissat B."/>
            <person name="Grigoriev I.V."/>
            <person name="Hibbett D.S."/>
            <person name="Martin F."/>
            <person name="Nordberg H.P."/>
            <person name="Cantor M.N."/>
            <person name="Hua S.X."/>
        </authorList>
    </citation>
    <scope>NUCLEOTIDE SEQUENCE [LARGE SCALE GENOMIC DNA]</scope>
    <source>
        <strain evidence="1 2">MAFF 305830</strain>
    </source>
</reference>
<dbReference type="Proteomes" id="UP000054097">
    <property type="component" value="Unassembled WGS sequence"/>
</dbReference>
<accession>A0A0C3BFS5</accession>
<keyword evidence="2" id="KW-1185">Reference proteome</keyword>
<protein>
    <submittedName>
        <fullName evidence="1">Uncharacterized protein</fullName>
    </submittedName>
</protein>
<dbReference type="AlphaFoldDB" id="A0A0C3BFS5"/>
<reference evidence="2" key="2">
    <citation type="submission" date="2015-01" db="EMBL/GenBank/DDBJ databases">
        <title>Evolutionary Origins and Diversification of the Mycorrhizal Mutualists.</title>
        <authorList>
            <consortium name="DOE Joint Genome Institute"/>
            <consortium name="Mycorrhizal Genomics Consortium"/>
            <person name="Kohler A."/>
            <person name="Kuo A."/>
            <person name="Nagy L.G."/>
            <person name="Floudas D."/>
            <person name="Copeland A."/>
            <person name="Barry K.W."/>
            <person name="Cichocki N."/>
            <person name="Veneault-Fourrey C."/>
            <person name="LaButti K."/>
            <person name="Lindquist E.A."/>
            <person name="Lipzen A."/>
            <person name="Lundell T."/>
            <person name="Morin E."/>
            <person name="Murat C."/>
            <person name="Riley R."/>
            <person name="Ohm R."/>
            <person name="Sun H."/>
            <person name="Tunlid A."/>
            <person name="Henrissat B."/>
            <person name="Grigoriev I.V."/>
            <person name="Hibbett D.S."/>
            <person name="Martin F."/>
        </authorList>
    </citation>
    <scope>NUCLEOTIDE SEQUENCE [LARGE SCALE GENOMIC DNA]</scope>
    <source>
        <strain evidence="2">MAFF 305830</strain>
    </source>
</reference>